<reference evidence="2 3" key="1">
    <citation type="submission" date="2020-07" db="EMBL/GenBank/DDBJ databases">
        <title>Comparative genomics of pyrophilous fungi reveals a link between fire events and developmental genes.</title>
        <authorList>
            <consortium name="DOE Joint Genome Institute"/>
            <person name="Steindorff A.S."/>
            <person name="Carver A."/>
            <person name="Calhoun S."/>
            <person name="Stillman K."/>
            <person name="Liu H."/>
            <person name="Lipzen A."/>
            <person name="Pangilinan J."/>
            <person name="Labutti K."/>
            <person name="Bruns T.D."/>
            <person name="Grigoriev I.V."/>
        </authorList>
    </citation>
    <scope>NUCLEOTIDE SEQUENCE [LARGE SCALE GENOMIC DNA]</scope>
    <source>
        <strain evidence="2 3">CBS 144469</strain>
    </source>
</reference>
<feature type="compositionally biased region" description="Low complexity" evidence="1">
    <location>
        <begin position="182"/>
        <end position="191"/>
    </location>
</feature>
<name>A0A8H6HT93_9AGAR</name>
<gene>
    <name evidence="2" type="ORF">DFP72DRAFT_1133451</name>
</gene>
<proteinExistence type="predicted"/>
<dbReference type="AlphaFoldDB" id="A0A8H6HT93"/>
<feature type="compositionally biased region" description="Basic and acidic residues" evidence="1">
    <location>
        <begin position="248"/>
        <end position="264"/>
    </location>
</feature>
<evidence type="ECO:0000313" key="3">
    <source>
        <dbReference type="Proteomes" id="UP000521943"/>
    </source>
</evidence>
<comment type="caution">
    <text evidence="2">The sequence shown here is derived from an EMBL/GenBank/DDBJ whole genome shotgun (WGS) entry which is preliminary data.</text>
</comment>
<dbReference type="OrthoDB" id="10660479at2759"/>
<evidence type="ECO:0000313" key="2">
    <source>
        <dbReference type="EMBL" id="KAF6752366.1"/>
    </source>
</evidence>
<feature type="compositionally biased region" description="Basic and acidic residues" evidence="1">
    <location>
        <begin position="221"/>
        <end position="234"/>
    </location>
</feature>
<evidence type="ECO:0000256" key="1">
    <source>
        <dbReference type="SAM" id="MobiDB-lite"/>
    </source>
</evidence>
<feature type="region of interest" description="Disordered" evidence="1">
    <location>
        <begin position="163"/>
        <end position="264"/>
    </location>
</feature>
<dbReference type="Proteomes" id="UP000521943">
    <property type="component" value="Unassembled WGS sequence"/>
</dbReference>
<feature type="region of interest" description="Disordered" evidence="1">
    <location>
        <begin position="9"/>
        <end position="32"/>
    </location>
</feature>
<sequence length="264" mass="28716">MAARWNAAQNLARAEYARPQPYPRSKRGLHGERHDRYQLALQLRPLRPTSTTNAMETRLTTRTVPDELDSMLRADGARDDCAPAPELSIGSGTPSRRARRRLRGAAAGGNGYAAETRQNAPYNDTLSASACLVPTATLDDSATTIAPPGPRYGAVRIEAKARADARAVKDMHSADDNQPPHDTSSATTSTRPPAPPDDGARSSATGHSLVTVEAMARRRHEVWNREDNDGDQHDLSSYPRGIGDDDEQPRTDTDSDDRGDGIWK</sequence>
<accession>A0A8H6HT93</accession>
<organism evidence="2 3">
    <name type="scientific">Ephemerocybe angulata</name>
    <dbReference type="NCBI Taxonomy" id="980116"/>
    <lineage>
        <taxon>Eukaryota</taxon>
        <taxon>Fungi</taxon>
        <taxon>Dikarya</taxon>
        <taxon>Basidiomycota</taxon>
        <taxon>Agaricomycotina</taxon>
        <taxon>Agaricomycetes</taxon>
        <taxon>Agaricomycetidae</taxon>
        <taxon>Agaricales</taxon>
        <taxon>Agaricineae</taxon>
        <taxon>Psathyrellaceae</taxon>
        <taxon>Ephemerocybe</taxon>
    </lineage>
</organism>
<feature type="region of interest" description="Disordered" evidence="1">
    <location>
        <begin position="76"/>
        <end position="98"/>
    </location>
</feature>
<protein>
    <submittedName>
        <fullName evidence="2">Uncharacterized protein</fullName>
    </submittedName>
</protein>
<dbReference type="EMBL" id="JACGCI010000044">
    <property type="protein sequence ID" value="KAF6752366.1"/>
    <property type="molecule type" value="Genomic_DNA"/>
</dbReference>
<keyword evidence="3" id="KW-1185">Reference proteome</keyword>
<feature type="compositionally biased region" description="Basic and acidic residues" evidence="1">
    <location>
        <begin position="163"/>
        <end position="179"/>
    </location>
</feature>